<proteinExistence type="predicted"/>
<sequence length="54" mass="5948">MEQSDKMKAKVAKVMREYKAGKLKSSSGDKVKSRDQAVAIAMSEAGIKQKKESM</sequence>
<protein>
    <submittedName>
        <fullName evidence="1">Uncharacterized protein</fullName>
    </submittedName>
</protein>
<name>A0A6J7WYW9_9CAUD</name>
<dbReference type="Pfam" id="PF20106">
    <property type="entry name" value="DUF6496"/>
    <property type="match status" value="1"/>
</dbReference>
<gene>
    <name evidence="1" type="ORF">UFOVP382_22</name>
</gene>
<dbReference type="InterPro" id="IPR045468">
    <property type="entry name" value="DUF6496"/>
</dbReference>
<organism evidence="1">
    <name type="scientific">uncultured Caudovirales phage</name>
    <dbReference type="NCBI Taxonomy" id="2100421"/>
    <lineage>
        <taxon>Viruses</taxon>
        <taxon>Duplodnaviria</taxon>
        <taxon>Heunggongvirae</taxon>
        <taxon>Uroviricota</taxon>
        <taxon>Caudoviricetes</taxon>
        <taxon>Peduoviridae</taxon>
        <taxon>Maltschvirus</taxon>
        <taxon>Maltschvirus maltsch</taxon>
    </lineage>
</organism>
<dbReference type="EMBL" id="LR798319">
    <property type="protein sequence ID" value="CAB5223289.1"/>
    <property type="molecule type" value="Genomic_DNA"/>
</dbReference>
<reference evidence="1" key="1">
    <citation type="submission" date="2020-05" db="EMBL/GenBank/DDBJ databases">
        <authorList>
            <person name="Chiriac C."/>
            <person name="Salcher M."/>
            <person name="Ghai R."/>
            <person name="Kavagutti S V."/>
        </authorList>
    </citation>
    <scope>NUCLEOTIDE SEQUENCE</scope>
</reference>
<accession>A0A6J7WYW9</accession>
<evidence type="ECO:0000313" key="1">
    <source>
        <dbReference type="EMBL" id="CAB5223289.1"/>
    </source>
</evidence>